<feature type="transmembrane region" description="Helical" evidence="6">
    <location>
        <begin position="304"/>
        <end position="321"/>
    </location>
</feature>
<dbReference type="CDD" id="cd06581">
    <property type="entry name" value="TM_PBP1_LivM_like"/>
    <property type="match status" value="1"/>
</dbReference>
<evidence type="ECO:0000256" key="5">
    <source>
        <dbReference type="ARBA" id="ARBA00023136"/>
    </source>
</evidence>
<reference evidence="8" key="1">
    <citation type="submission" date="2016-10" db="EMBL/GenBank/DDBJ databases">
        <authorList>
            <person name="Varghese N."/>
            <person name="Submissions S."/>
        </authorList>
    </citation>
    <scope>NUCLEOTIDE SEQUENCE [LARGE SCALE GENOMIC DNA]</scope>
    <source>
        <strain evidence="8">DC30,IBRC 10041,KCTC 4046</strain>
    </source>
</reference>
<name>A0A1H3G0F2_9EURY</name>
<keyword evidence="4 6" id="KW-1133">Transmembrane helix</keyword>
<keyword evidence="5 6" id="KW-0472">Membrane</keyword>
<evidence type="ECO:0000256" key="3">
    <source>
        <dbReference type="ARBA" id="ARBA00022692"/>
    </source>
</evidence>
<evidence type="ECO:0000256" key="6">
    <source>
        <dbReference type="SAM" id="Phobius"/>
    </source>
</evidence>
<feature type="transmembrane region" description="Helical" evidence="6">
    <location>
        <begin position="73"/>
        <end position="93"/>
    </location>
</feature>
<feature type="transmembrane region" description="Helical" evidence="6">
    <location>
        <begin position="99"/>
        <end position="119"/>
    </location>
</feature>
<dbReference type="InterPro" id="IPR001851">
    <property type="entry name" value="ABC_transp_permease"/>
</dbReference>
<feature type="transmembrane region" description="Helical" evidence="6">
    <location>
        <begin position="327"/>
        <end position="348"/>
    </location>
</feature>
<dbReference type="RefSeq" id="WP_092731050.1">
    <property type="nucleotide sequence ID" value="NZ_FNPC01000002.1"/>
</dbReference>
<feature type="transmembrane region" description="Helical" evidence="6">
    <location>
        <begin position="186"/>
        <end position="205"/>
    </location>
</feature>
<feature type="transmembrane region" description="Helical" evidence="6">
    <location>
        <begin position="22"/>
        <end position="40"/>
    </location>
</feature>
<proteinExistence type="predicted"/>
<protein>
    <submittedName>
        <fullName evidence="7">Amino acid/amide ABC transporter membrane protein 2, HAAT family</fullName>
    </submittedName>
</protein>
<accession>A0A1H3G0F2</accession>
<dbReference type="Proteomes" id="UP000199079">
    <property type="component" value="Unassembled WGS sequence"/>
</dbReference>
<dbReference type="OrthoDB" id="30958at2157"/>
<evidence type="ECO:0000256" key="4">
    <source>
        <dbReference type="ARBA" id="ARBA00022989"/>
    </source>
</evidence>
<feature type="transmembrane region" description="Helical" evidence="6">
    <location>
        <begin position="128"/>
        <end position="145"/>
    </location>
</feature>
<dbReference type="Pfam" id="PF02653">
    <property type="entry name" value="BPD_transp_2"/>
    <property type="match status" value="1"/>
</dbReference>
<dbReference type="AlphaFoldDB" id="A0A1H3G0F2"/>
<feature type="transmembrane region" description="Helical" evidence="6">
    <location>
        <begin position="274"/>
        <end position="297"/>
    </location>
</feature>
<evidence type="ECO:0000313" key="7">
    <source>
        <dbReference type="EMBL" id="SDX95829.1"/>
    </source>
</evidence>
<feature type="transmembrane region" description="Helical" evidence="6">
    <location>
        <begin position="46"/>
        <end position="66"/>
    </location>
</feature>
<dbReference type="EMBL" id="FNPC01000002">
    <property type="protein sequence ID" value="SDX95829.1"/>
    <property type="molecule type" value="Genomic_DNA"/>
</dbReference>
<evidence type="ECO:0000313" key="8">
    <source>
        <dbReference type="Proteomes" id="UP000199079"/>
    </source>
</evidence>
<feature type="transmembrane region" description="Helical" evidence="6">
    <location>
        <begin position="236"/>
        <end position="254"/>
    </location>
</feature>
<keyword evidence="8" id="KW-1185">Reference proteome</keyword>
<dbReference type="PANTHER" id="PTHR30482">
    <property type="entry name" value="HIGH-AFFINITY BRANCHED-CHAIN AMINO ACID TRANSPORT SYSTEM PERMEASE"/>
    <property type="match status" value="1"/>
</dbReference>
<evidence type="ECO:0000256" key="1">
    <source>
        <dbReference type="ARBA" id="ARBA00004651"/>
    </source>
</evidence>
<gene>
    <name evidence="7" type="ORF">SAMN05216564_102252</name>
</gene>
<dbReference type="InterPro" id="IPR043428">
    <property type="entry name" value="LivM-like"/>
</dbReference>
<sequence length="365" mass="39730">MSDASEPAAAGRDRLRNALSRYRVPIGILLLVVLLRPVIAHDALLGSSYIASAMLIWMLFAAAFNLLYGYSGLLSFGHAIFLGTGIYGVAIGIRHFDLPYFVAAPIGVIVAGLIAYGIARLIVGYGEIYFAMLTLAFAEAIHFVVNADPFGLTGGADGLRSDTTPAWIESFRGRSVVQLGGGEFELYYFVALVFVIAMLALWQIVRSPFGRTLVAIRDNEELARAMGISTARYQTWAFTLSGVFSAVAGTLLVIRNSGASLENFGMMTGAEVILMSIFGGISYFFGPIAGAFSWFFAREYLTNLEMVAIPLVGTVDVGPILGYWRFFFGFLFVVVIVLSPQRGLWGFVRSIADRIRDRLAEVISE</sequence>
<comment type="subcellular location">
    <subcellularLocation>
        <location evidence="1">Cell membrane</location>
        <topology evidence="1">Multi-pass membrane protein</topology>
    </subcellularLocation>
</comment>
<dbReference type="GO" id="GO:0015658">
    <property type="term" value="F:branched-chain amino acid transmembrane transporter activity"/>
    <property type="evidence" value="ECO:0007669"/>
    <property type="project" value="InterPro"/>
</dbReference>
<dbReference type="GO" id="GO:0005886">
    <property type="term" value="C:plasma membrane"/>
    <property type="evidence" value="ECO:0007669"/>
    <property type="project" value="UniProtKB-SubCell"/>
</dbReference>
<keyword evidence="2" id="KW-1003">Cell membrane</keyword>
<organism evidence="7 8">
    <name type="scientific">Halopenitus persicus</name>
    <dbReference type="NCBI Taxonomy" id="1048396"/>
    <lineage>
        <taxon>Archaea</taxon>
        <taxon>Methanobacteriati</taxon>
        <taxon>Methanobacteriota</taxon>
        <taxon>Stenosarchaea group</taxon>
        <taxon>Halobacteria</taxon>
        <taxon>Halobacteriales</taxon>
        <taxon>Haloferacaceae</taxon>
        <taxon>Halopenitus</taxon>
    </lineage>
</organism>
<dbReference type="PANTHER" id="PTHR30482:SF17">
    <property type="entry name" value="ABC TRANSPORTER ATP-BINDING PROTEIN"/>
    <property type="match status" value="1"/>
</dbReference>
<evidence type="ECO:0000256" key="2">
    <source>
        <dbReference type="ARBA" id="ARBA00022475"/>
    </source>
</evidence>
<keyword evidence="3 6" id="KW-0812">Transmembrane</keyword>